<dbReference type="AlphaFoldDB" id="A0A1H2QGT4"/>
<organism evidence="1 2">
    <name type="scientific">Capnocytophaga granulosa</name>
    <dbReference type="NCBI Taxonomy" id="45242"/>
    <lineage>
        <taxon>Bacteria</taxon>
        <taxon>Pseudomonadati</taxon>
        <taxon>Bacteroidota</taxon>
        <taxon>Flavobacteriia</taxon>
        <taxon>Flavobacteriales</taxon>
        <taxon>Flavobacteriaceae</taxon>
        <taxon>Capnocytophaga</taxon>
    </lineage>
</organism>
<protein>
    <submittedName>
        <fullName evidence="1">Uncharacterized protein</fullName>
    </submittedName>
</protein>
<dbReference type="OrthoDB" id="1121857at2"/>
<dbReference type="Proteomes" id="UP000182771">
    <property type="component" value="Unassembled WGS sequence"/>
</dbReference>
<dbReference type="RefSeq" id="WP_009641364.1">
    <property type="nucleotide sequence ID" value="NZ_CAJPRD010000011.1"/>
</dbReference>
<gene>
    <name evidence="1" type="ORF">SAMN05444420_101154</name>
</gene>
<evidence type="ECO:0000313" key="2">
    <source>
        <dbReference type="Proteomes" id="UP000182771"/>
    </source>
</evidence>
<dbReference type="GeneID" id="85017972"/>
<comment type="caution">
    <text evidence="1">The sequence shown here is derived from an EMBL/GenBank/DDBJ whole genome shotgun (WGS) entry which is preliminary data.</text>
</comment>
<name>A0A1H2QGT4_9FLAO</name>
<accession>A0A1H2QGT4</accession>
<reference evidence="1 2" key="1">
    <citation type="submission" date="2016-10" db="EMBL/GenBank/DDBJ databases">
        <authorList>
            <person name="Varghese N."/>
            <person name="Submissions S."/>
        </authorList>
    </citation>
    <scope>NUCLEOTIDE SEQUENCE [LARGE SCALE GENOMIC DNA]</scope>
    <source>
        <strain evidence="1 2">DSM 11449</strain>
    </source>
</reference>
<evidence type="ECO:0000313" key="1">
    <source>
        <dbReference type="EMBL" id="SDW06423.1"/>
    </source>
</evidence>
<proteinExistence type="predicted"/>
<dbReference type="EMBL" id="FNND01000001">
    <property type="protein sequence ID" value="SDW06423.1"/>
    <property type="molecule type" value="Genomic_DNA"/>
</dbReference>
<keyword evidence="2" id="KW-1185">Reference proteome</keyword>
<sequence length="87" mass="9996">MASVRRLKKNVASVLGELVDTLIIWELVTDKRNEQSRGIVEEIYLTYDKYLEQINHPTENKGAFYKQLLKNFEGEVNAIIAKINALS</sequence>